<feature type="region of interest" description="Disordered" evidence="1">
    <location>
        <begin position="327"/>
        <end position="357"/>
    </location>
</feature>
<dbReference type="OrthoDB" id="3269378at2759"/>
<dbReference type="AlphaFoldDB" id="A0A9W8IV05"/>
<keyword evidence="3" id="KW-1185">Reference proteome</keyword>
<dbReference type="Proteomes" id="UP001140091">
    <property type="component" value="Unassembled WGS sequence"/>
</dbReference>
<evidence type="ECO:0000313" key="3">
    <source>
        <dbReference type="Proteomes" id="UP001140091"/>
    </source>
</evidence>
<dbReference type="PANTHER" id="PTHR33266:SF1">
    <property type="entry name" value="F-BOX DOMAIN-CONTAINING PROTEIN"/>
    <property type="match status" value="1"/>
</dbReference>
<gene>
    <name evidence="2" type="ORF">H1R20_g13740</name>
</gene>
<protein>
    <submittedName>
        <fullName evidence="2">Uncharacterized protein</fullName>
    </submittedName>
</protein>
<feature type="region of interest" description="Disordered" evidence="1">
    <location>
        <begin position="1"/>
        <end position="30"/>
    </location>
</feature>
<evidence type="ECO:0000313" key="2">
    <source>
        <dbReference type="EMBL" id="KAJ2923352.1"/>
    </source>
</evidence>
<comment type="caution">
    <text evidence="2">The sequence shown here is derived from an EMBL/GenBank/DDBJ whole genome shotgun (WGS) entry which is preliminary data.</text>
</comment>
<sequence>MDPHTHTPKRSASAVEEMEEQGSPRKLKLDPAEDLWNEDEHRRLDQEILDTHGPFPQSFPENAIVITPSLLSKIQAQIVKRATEIDSALVWKQRTLDDMRDFTRNNYATVQSWRCDFQGTADETLFAVLQNYLKWTQELGDAEGAPYANLAPIVNSSGTGKSRVVDQLGRKHCFVIPLCLRRDDSDGYPPPDREMRNWLLRDSSTEQDLNIAVVAFLQALFHTAEDRIATILQLMNDGGDFKTPPAYRTSFYVNVVESATKVCSSILISVVRELIVHQFENALIKAGGQAPSLESNQDIRATAVSFVAKCEGAIAVLSFDEAHELGANPTMRSNSSPRIPSSGAFPPEQCSADINTQ</sequence>
<dbReference type="PANTHER" id="PTHR33266">
    <property type="entry name" value="CHROMOSOME 15, WHOLE GENOME SHOTGUN SEQUENCE"/>
    <property type="match status" value="1"/>
</dbReference>
<feature type="compositionally biased region" description="Polar residues" evidence="1">
    <location>
        <begin position="330"/>
        <end position="339"/>
    </location>
</feature>
<name>A0A9W8IV05_9AGAR</name>
<accession>A0A9W8IV05</accession>
<feature type="non-terminal residue" evidence="2">
    <location>
        <position position="357"/>
    </location>
</feature>
<proteinExistence type="predicted"/>
<organism evidence="2 3">
    <name type="scientific">Candolleomyces eurysporus</name>
    <dbReference type="NCBI Taxonomy" id="2828524"/>
    <lineage>
        <taxon>Eukaryota</taxon>
        <taxon>Fungi</taxon>
        <taxon>Dikarya</taxon>
        <taxon>Basidiomycota</taxon>
        <taxon>Agaricomycotina</taxon>
        <taxon>Agaricomycetes</taxon>
        <taxon>Agaricomycetidae</taxon>
        <taxon>Agaricales</taxon>
        <taxon>Agaricineae</taxon>
        <taxon>Psathyrellaceae</taxon>
        <taxon>Candolleomyces</taxon>
    </lineage>
</organism>
<evidence type="ECO:0000256" key="1">
    <source>
        <dbReference type="SAM" id="MobiDB-lite"/>
    </source>
</evidence>
<dbReference type="EMBL" id="JANBPK010001355">
    <property type="protein sequence ID" value="KAJ2923352.1"/>
    <property type="molecule type" value="Genomic_DNA"/>
</dbReference>
<reference evidence="2" key="1">
    <citation type="submission" date="2022-06" db="EMBL/GenBank/DDBJ databases">
        <title>Genome Sequence of Candolleomyces eurysporus.</title>
        <authorList>
            <person name="Buettner E."/>
        </authorList>
    </citation>
    <scope>NUCLEOTIDE SEQUENCE</scope>
    <source>
        <strain evidence="2">VTCC 930004</strain>
    </source>
</reference>